<comment type="caution">
    <text evidence="3">The sequence shown here is derived from an EMBL/GenBank/DDBJ whole genome shotgun (WGS) entry which is preliminary data.</text>
</comment>
<name>A0A562T2U2_9HYPH</name>
<feature type="chain" id="PRO_5022227985" evidence="1">
    <location>
        <begin position="24"/>
        <end position="163"/>
    </location>
</feature>
<keyword evidence="4" id="KW-1185">Reference proteome</keyword>
<dbReference type="EMBL" id="VLLF01000005">
    <property type="protein sequence ID" value="TWI87156.1"/>
    <property type="molecule type" value="Genomic_DNA"/>
</dbReference>
<dbReference type="InterPro" id="IPR035923">
    <property type="entry name" value="TT1751-like_sf"/>
</dbReference>
<protein>
    <submittedName>
        <fullName evidence="3">Uncharacterized protein (DUF302 family)</fullName>
    </submittedName>
</protein>
<sequence>MPRHFFIYPLLMCALILSSAALAQSVEPRPGWRVVKTEQSYDELVESVSSSIKAEGMLLVTQASASAGAKGQGITIPGNRVIGVYRNDFARRMLDASVASGIEAPIRFYITENTDGTGTLSWKTPSFVFEPYMGESGGQLKALASELDGVFMKIADRAVGSEN</sequence>
<dbReference type="SUPFAM" id="SSF103247">
    <property type="entry name" value="TT1751-like"/>
    <property type="match status" value="1"/>
</dbReference>
<evidence type="ECO:0000259" key="2">
    <source>
        <dbReference type="Pfam" id="PF03625"/>
    </source>
</evidence>
<reference evidence="3 4" key="1">
    <citation type="submission" date="2019-07" db="EMBL/GenBank/DDBJ databases">
        <title>Genomic Encyclopedia of Archaeal and Bacterial Type Strains, Phase II (KMG-II): from individual species to whole genera.</title>
        <authorList>
            <person name="Goeker M."/>
        </authorList>
    </citation>
    <scope>NUCLEOTIDE SEQUENCE [LARGE SCALE GENOMIC DNA]</scope>
    <source>
        <strain evidence="3 4">ATCC BAA-252</strain>
    </source>
</reference>
<dbReference type="InterPro" id="IPR005180">
    <property type="entry name" value="DUF302"/>
</dbReference>
<dbReference type="AlphaFoldDB" id="A0A562T2U2"/>
<dbReference type="RefSeq" id="WP_196220696.1">
    <property type="nucleotide sequence ID" value="NZ_SMLY01000039.1"/>
</dbReference>
<dbReference type="Gene3D" id="3.30.310.70">
    <property type="entry name" value="TT1751-like domain"/>
    <property type="match status" value="1"/>
</dbReference>
<accession>A0A562T2U2</accession>
<dbReference type="CDD" id="cd14797">
    <property type="entry name" value="DUF302"/>
    <property type="match status" value="1"/>
</dbReference>
<dbReference type="Proteomes" id="UP000320593">
    <property type="component" value="Unassembled WGS sequence"/>
</dbReference>
<feature type="domain" description="DUF302" evidence="2">
    <location>
        <begin position="66"/>
        <end position="125"/>
    </location>
</feature>
<gene>
    <name evidence="3" type="ORF">JM93_02395</name>
</gene>
<evidence type="ECO:0000313" key="4">
    <source>
        <dbReference type="Proteomes" id="UP000320593"/>
    </source>
</evidence>
<keyword evidence="1" id="KW-0732">Signal</keyword>
<evidence type="ECO:0000256" key="1">
    <source>
        <dbReference type="SAM" id="SignalP"/>
    </source>
</evidence>
<organism evidence="3 4">
    <name type="scientific">Roseibium hamelinense</name>
    <dbReference type="NCBI Taxonomy" id="150831"/>
    <lineage>
        <taxon>Bacteria</taxon>
        <taxon>Pseudomonadati</taxon>
        <taxon>Pseudomonadota</taxon>
        <taxon>Alphaproteobacteria</taxon>
        <taxon>Hyphomicrobiales</taxon>
        <taxon>Stappiaceae</taxon>
        <taxon>Roseibium</taxon>
    </lineage>
</organism>
<dbReference type="Pfam" id="PF03625">
    <property type="entry name" value="DUF302"/>
    <property type="match status" value="1"/>
</dbReference>
<evidence type="ECO:0000313" key="3">
    <source>
        <dbReference type="EMBL" id="TWI87156.1"/>
    </source>
</evidence>
<proteinExistence type="predicted"/>
<feature type="signal peptide" evidence="1">
    <location>
        <begin position="1"/>
        <end position="23"/>
    </location>
</feature>